<dbReference type="STRING" id="1797785.A3B45_02560"/>
<dbReference type="EMBL" id="MFDM01000011">
    <property type="protein sequence ID" value="OGE43888.1"/>
    <property type="molecule type" value="Genomic_DNA"/>
</dbReference>
<organism evidence="1 2">
    <name type="scientific">Candidatus Daviesbacteria bacterium RIFCSPLOWO2_01_FULL_39_12</name>
    <dbReference type="NCBI Taxonomy" id="1797785"/>
    <lineage>
        <taxon>Bacteria</taxon>
        <taxon>Candidatus Daviesiibacteriota</taxon>
    </lineage>
</organism>
<protein>
    <submittedName>
        <fullName evidence="1">Uncharacterized protein</fullName>
    </submittedName>
</protein>
<sequence length="91" mass="10645">MASIEDLSGRDYPPRLPLIDAAKDFIDKIVTAHPFPWGDRKGPPHYRETAVGVYDWPEEPKRWQVFSGKVLHWARGTERFIDDINHNRITF</sequence>
<evidence type="ECO:0000313" key="1">
    <source>
        <dbReference type="EMBL" id="OGE43888.1"/>
    </source>
</evidence>
<dbReference type="Proteomes" id="UP000178565">
    <property type="component" value="Unassembled WGS sequence"/>
</dbReference>
<name>A0A1F5KSI8_9BACT</name>
<gene>
    <name evidence="1" type="ORF">A3B45_02560</name>
</gene>
<proteinExistence type="predicted"/>
<comment type="caution">
    <text evidence="1">The sequence shown here is derived from an EMBL/GenBank/DDBJ whole genome shotgun (WGS) entry which is preliminary data.</text>
</comment>
<evidence type="ECO:0000313" key="2">
    <source>
        <dbReference type="Proteomes" id="UP000178565"/>
    </source>
</evidence>
<accession>A0A1F5KSI8</accession>
<reference evidence="1 2" key="1">
    <citation type="journal article" date="2016" name="Nat. Commun.">
        <title>Thousands of microbial genomes shed light on interconnected biogeochemical processes in an aquifer system.</title>
        <authorList>
            <person name="Anantharaman K."/>
            <person name="Brown C.T."/>
            <person name="Hug L.A."/>
            <person name="Sharon I."/>
            <person name="Castelle C.J."/>
            <person name="Probst A.J."/>
            <person name="Thomas B.C."/>
            <person name="Singh A."/>
            <person name="Wilkins M.J."/>
            <person name="Karaoz U."/>
            <person name="Brodie E.L."/>
            <person name="Williams K.H."/>
            <person name="Hubbard S.S."/>
            <person name="Banfield J.F."/>
        </authorList>
    </citation>
    <scope>NUCLEOTIDE SEQUENCE [LARGE SCALE GENOMIC DNA]</scope>
</reference>
<dbReference type="AlphaFoldDB" id="A0A1F5KSI8"/>